<dbReference type="Gene3D" id="1.10.1670.10">
    <property type="entry name" value="Helix-hairpin-Helix base-excision DNA repair enzymes (C-terminal)"/>
    <property type="match status" value="1"/>
</dbReference>
<dbReference type="InterPro" id="IPR011257">
    <property type="entry name" value="DNA_glycosylase"/>
</dbReference>
<dbReference type="Proteomes" id="UP000240322">
    <property type="component" value="Unassembled WGS sequence"/>
</dbReference>
<dbReference type="InterPro" id="IPR023170">
    <property type="entry name" value="HhH_base_excis_C"/>
</dbReference>
<evidence type="ECO:0000313" key="1">
    <source>
        <dbReference type="EMBL" id="PSN81912.1"/>
    </source>
</evidence>
<name>A0A2R6A619_9ARCH</name>
<dbReference type="GO" id="GO:0003824">
    <property type="term" value="F:catalytic activity"/>
    <property type="evidence" value="ECO:0007669"/>
    <property type="project" value="InterPro"/>
</dbReference>
<proteinExistence type="predicted"/>
<dbReference type="EMBL" id="NEXE01000405">
    <property type="protein sequence ID" value="PSN81912.1"/>
    <property type="molecule type" value="Genomic_DNA"/>
</dbReference>
<protein>
    <submittedName>
        <fullName evidence="1">Uncharacterized protein</fullName>
    </submittedName>
</protein>
<comment type="caution">
    <text evidence="1">The sequence shown here is derived from an EMBL/GenBank/DDBJ whole genome shotgun (WGS) entry which is preliminary data.</text>
</comment>
<dbReference type="AlphaFoldDB" id="A0A2R6A619"/>
<dbReference type="SUPFAM" id="SSF48150">
    <property type="entry name" value="DNA-glycosylase"/>
    <property type="match status" value="1"/>
</dbReference>
<dbReference type="GO" id="GO:0006281">
    <property type="term" value="P:DNA repair"/>
    <property type="evidence" value="ECO:0007669"/>
    <property type="project" value="InterPro"/>
</dbReference>
<accession>A0A2R6A619</accession>
<evidence type="ECO:0000313" key="2">
    <source>
        <dbReference type="Proteomes" id="UP000240322"/>
    </source>
</evidence>
<reference evidence="1 2" key="1">
    <citation type="submission" date="2017-04" db="EMBL/GenBank/DDBJ databases">
        <title>Novel microbial lineages endemic to geothermal iron-oxide mats fill important gaps in the evolutionary history of Archaea.</title>
        <authorList>
            <person name="Jay Z.J."/>
            <person name="Beam J.P."/>
            <person name="Dlakic M."/>
            <person name="Rusch D.B."/>
            <person name="Kozubal M.A."/>
            <person name="Inskeep W.P."/>
        </authorList>
    </citation>
    <scope>NUCLEOTIDE SEQUENCE [LARGE SCALE GENOMIC DNA]</scope>
    <source>
        <strain evidence="1">OSP_D</strain>
    </source>
</reference>
<gene>
    <name evidence="1" type="ORF">B9Q03_14860</name>
</gene>
<organism evidence="1 2">
    <name type="scientific">Candidatus Marsarchaeota G2 archaeon OSP_D</name>
    <dbReference type="NCBI Taxonomy" id="1978157"/>
    <lineage>
        <taxon>Archaea</taxon>
        <taxon>Candidatus Marsarchaeota</taxon>
        <taxon>Candidatus Marsarchaeota group 2</taxon>
    </lineage>
</organism>
<sequence>MADCVSLFSLEKLESFPIDTWIRRVLAELYPHLLGEHLYRVLKDESKSLGVSVYQAISQKMRNYFGVYAGYAQNQLYYHSKKLIKKGFTRRSKS</sequence>